<sequence length="281" mass="31011">MANARLDLDTDQLAQNYEEINKIYQFQSGKMLVDKLGDLTGLRILDLGCGTGTLTIHFAKLVGPTGSVSGTEPLAKRVALGNETIAAENKKRKDESKHELHVSLAVGTAENAVGMFPAGSFDIICMNSVFHWVQDQAAALAGIRKLLNESGRLAICGSSKEHYHPQSEKNRVLAGERYREHVPGGIARLSTRSTLHSLLQDANLLSRTIDLVPYEVTFPNYDKLMEFEMASTFGNFLDFRFLPENLRKPAELEVIEAYRALDKGAGIPMTVTLLMTIAKKF</sequence>
<dbReference type="InterPro" id="IPR029063">
    <property type="entry name" value="SAM-dependent_MTases_sf"/>
</dbReference>
<dbReference type="OrthoDB" id="66144at2759"/>
<dbReference type="RefSeq" id="XP_033598577.1">
    <property type="nucleotide sequence ID" value="XM_033744399.1"/>
</dbReference>
<gene>
    <name evidence="1" type="ORF">EJ05DRAFT_478154</name>
</gene>
<dbReference type="Proteomes" id="UP000799437">
    <property type="component" value="Unassembled WGS sequence"/>
</dbReference>
<reference evidence="1" key="1">
    <citation type="journal article" date="2020" name="Stud. Mycol.">
        <title>101 Dothideomycetes genomes: a test case for predicting lifestyles and emergence of pathogens.</title>
        <authorList>
            <person name="Haridas S."/>
            <person name="Albert R."/>
            <person name="Binder M."/>
            <person name="Bloem J."/>
            <person name="Labutti K."/>
            <person name="Salamov A."/>
            <person name="Andreopoulos B."/>
            <person name="Baker S."/>
            <person name="Barry K."/>
            <person name="Bills G."/>
            <person name="Bluhm B."/>
            <person name="Cannon C."/>
            <person name="Castanera R."/>
            <person name="Culley D."/>
            <person name="Daum C."/>
            <person name="Ezra D."/>
            <person name="Gonzalez J."/>
            <person name="Henrissat B."/>
            <person name="Kuo A."/>
            <person name="Liang C."/>
            <person name="Lipzen A."/>
            <person name="Lutzoni F."/>
            <person name="Magnuson J."/>
            <person name="Mondo S."/>
            <person name="Nolan M."/>
            <person name="Ohm R."/>
            <person name="Pangilinan J."/>
            <person name="Park H.-J."/>
            <person name="Ramirez L."/>
            <person name="Alfaro M."/>
            <person name="Sun H."/>
            <person name="Tritt A."/>
            <person name="Yoshinaga Y."/>
            <person name="Zwiers L.-H."/>
            <person name="Turgeon B."/>
            <person name="Goodwin S."/>
            <person name="Spatafora J."/>
            <person name="Crous P."/>
            <person name="Grigoriev I."/>
        </authorList>
    </citation>
    <scope>NUCLEOTIDE SEQUENCE</scope>
    <source>
        <strain evidence="1">CBS 121739</strain>
    </source>
</reference>
<dbReference type="Pfam" id="PF13489">
    <property type="entry name" value="Methyltransf_23"/>
    <property type="match status" value="1"/>
</dbReference>
<dbReference type="PANTHER" id="PTHR43861">
    <property type="entry name" value="TRANS-ACONITATE 2-METHYLTRANSFERASE-RELATED"/>
    <property type="match status" value="1"/>
</dbReference>
<dbReference type="CDD" id="cd02440">
    <property type="entry name" value="AdoMet_MTases"/>
    <property type="match status" value="1"/>
</dbReference>
<keyword evidence="1" id="KW-0808">Transferase</keyword>
<name>A0A6A6W252_9PEZI</name>
<keyword evidence="2" id="KW-1185">Reference proteome</keyword>
<organism evidence="1 2">
    <name type="scientific">Pseudovirgaria hyperparasitica</name>
    <dbReference type="NCBI Taxonomy" id="470096"/>
    <lineage>
        <taxon>Eukaryota</taxon>
        <taxon>Fungi</taxon>
        <taxon>Dikarya</taxon>
        <taxon>Ascomycota</taxon>
        <taxon>Pezizomycotina</taxon>
        <taxon>Dothideomycetes</taxon>
        <taxon>Dothideomycetes incertae sedis</taxon>
        <taxon>Acrospermales</taxon>
        <taxon>Acrospermaceae</taxon>
        <taxon>Pseudovirgaria</taxon>
    </lineage>
</organism>
<proteinExistence type="predicted"/>
<keyword evidence="1" id="KW-0489">Methyltransferase</keyword>
<evidence type="ECO:0000313" key="2">
    <source>
        <dbReference type="Proteomes" id="UP000799437"/>
    </source>
</evidence>
<evidence type="ECO:0000313" key="1">
    <source>
        <dbReference type="EMBL" id="KAF2756126.1"/>
    </source>
</evidence>
<dbReference type="GO" id="GO:0008168">
    <property type="term" value="F:methyltransferase activity"/>
    <property type="evidence" value="ECO:0007669"/>
    <property type="project" value="UniProtKB-KW"/>
</dbReference>
<dbReference type="EMBL" id="ML996576">
    <property type="protein sequence ID" value="KAF2756126.1"/>
    <property type="molecule type" value="Genomic_DNA"/>
</dbReference>
<accession>A0A6A6W252</accession>
<dbReference type="SUPFAM" id="SSF53335">
    <property type="entry name" value="S-adenosyl-L-methionine-dependent methyltransferases"/>
    <property type="match status" value="1"/>
</dbReference>
<dbReference type="GO" id="GO:0032259">
    <property type="term" value="P:methylation"/>
    <property type="evidence" value="ECO:0007669"/>
    <property type="project" value="UniProtKB-KW"/>
</dbReference>
<dbReference type="Gene3D" id="3.40.50.150">
    <property type="entry name" value="Vaccinia Virus protein VP39"/>
    <property type="match status" value="1"/>
</dbReference>
<dbReference type="GeneID" id="54485453"/>
<dbReference type="AlphaFoldDB" id="A0A6A6W252"/>
<protein>
    <submittedName>
        <fullName evidence="1">S-adenosyl-L-methionine-dependent methyltransferase</fullName>
    </submittedName>
</protein>